<dbReference type="PANTHER" id="PTHR21240:SF28">
    <property type="entry name" value="ISO-OROTATE DECARBOXYLASE (EUROFUNG)"/>
    <property type="match status" value="1"/>
</dbReference>
<sequence>MTVVPEKSTRSDEVVYDRPVDCDNHYYEKVDAFTRYLDPAFKDRGVEVIQRGKHTELLAGGKLLEFVPNPTFDPVIVPGALDLLFRGQIPEGVDPRSLMKVEPLNPAYQDRDVRIDMIEQQEMSGVILLPTLACGVEEALKEDIPATMASVTAFNTWLDEDWGYNYKSRIISAPMLALADPDEAIAEIDRLLERDVKLVYIRPAPVPAGHGTSRSLGHMMYDEVWAKLEESDIPVAFHLSDSGYNGSIARAWGAPARFVPFKTSNPLANIVVSDRAIHDTVASLILDGVFARHPKLRVASIENGSDWVQLLVKRLKKQANQTPWAFAESPVDTIRRHLWVAPYYEDDVRALADLVGSDRVLFGSDWPHGEGLEKPTDFINELGDFDEGEQDRIMRTNVLDYLGITAGR</sequence>
<gene>
    <name evidence="3" type="ORF">Q7514_13645</name>
</gene>
<dbReference type="Gene3D" id="3.20.20.140">
    <property type="entry name" value="Metal-dependent hydrolases"/>
    <property type="match status" value="1"/>
</dbReference>
<dbReference type="RefSeq" id="WP_330133802.1">
    <property type="nucleotide sequence ID" value="NZ_JAUTXY010000005.1"/>
</dbReference>
<dbReference type="InterPro" id="IPR032466">
    <property type="entry name" value="Metal_Hydrolase"/>
</dbReference>
<evidence type="ECO:0000313" key="3">
    <source>
        <dbReference type="EMBL" id="MEE2058564.1"/>
    </source>
</evidence>
<reference evidence="3 4" key="1">
    <citation type="submission" date="2023-07" db="EMBL/GenBank/DDBJ databases">
        <authorList>
            <person name="Girao M."/>
            <person name="Carvalho M.F."/>
        </authorList>
    </citation>
    <scope>NUCLEOTIDE SEQUENCE [LARGE SCALE GENOMIC DNA]</scope>
    <source>
        <strain evidence="3 4">YIM65754</strain>
    </source>
</reference>
<dbReference type="SUPFAM" id="SSF51556">
    <property type="entry name" value="Metallo-dependent hydrolases"/>
    <property type="match status" value="1"/>
</dbReference>
<evidence type="ECO:0000313" key="4">
    <source>
        <dbReference type="Proteomes" id="UP001336020"/>
    </source>
</evidence>
<feature type="domain" description="Amidohydrolase-related" evidence="2">
    <location>
        <begin position="146"/>
        <end position="397"/>
    </location>
</feature>
<protein>
    <submittedName>
        <fullName evidence="3">Amidohydrolase family protein</fullName>
    </submittedName>
</protein>
<dbReference type="EMBL" id="JAUTXY010000005">
    <property type="protein sequence ID" value="MEE2058564.1"/>
    <property type="molecule type" value="Genomic_DNA"/>
</dbReference>
<accession>A0ABU7LAM5</accession>
<dbReference type="Proteomes" id="UP001336020">
    <property type="component" value="Unassembled WGS sequence"/>
</dbReference>
<dbReference type="Pfam" id="PF04909">
    <property type="entry name" value="Amidohydro_2"/>
    <property type="match status" value="1"/>
</dbReference>
<keyword evidence="1" id="KW-0456">Lyase</keyword>
<evidence type="ECO:0000259" key="2">
    <source>
        <dbReference type="Pfam" id="PF04909"/>
    </source>
</evidence>
<dbReference type="InterPro" id="IPR032465">
    <property type="entry name" value="ACMSD"/>
</dbReference>
<organism evidence="3 4">
    <name type="scientific">Rhodococcus artemisiae</name>
    <dbReference type="NCBI Taxonomy" id="714159"/>
    <lineage>
        <taxon>Bacteria</taxon>
        <taxon>Bacillati</taxon>
        <taxon>Actinomycetota</taxon>
        <taxon>Actinomycetes</taxon>
        <taxon>Mycobacteriales</taxon>
        <taxon>Nocardiaceae</taxon>
        <taxon>Rhodococcus</taxon>
    </lineage>
</organism>
<proteinExistence type="predicted"/>
<dbReference type="PANTHER" id="PTHR21240">
    <property type="entry name" value="2-AMINO-3-CARBOXYLMUCONATE-6-SEMIALDEHYDE DECARBOXYLASE"/>
    <property type="match status" value="1"/>
</dbReference>
<keyword evidence="4" id="KW-1185">Reference proteome</keyword>
<dbReference type="InterPro" id="IPR006680">
    <property type="entry name" value="Amidohydro-rel"/>
</dbReference>
<comment type="caution">
    <text evidence="3">The sequence shown here is derived from an EMBL/GenBank/DDBJ whole genome shotgun (WGS) entry which is preliminary data.</text>
</comment>
<name>A0ABU7LAM5_9NOCA</name>
<evidence type="ECO:0000256" key="1">
    <source>
        <dbReference type="ARBA" id="ARBA00023239"/>
    </source>
</evidence>